<dbReference type="STRING" id="1814289.SAMN05216410_3118"/>
<dbReference type="PANTHER" id="PTHR12128">
    <property type="entry name" value="DIHYDRODIPICOLINATE SYNTHASE"/>
    <property type="match status" value="1"/>
</dbReference>
<dbReference type="SUPFAM" id="SSF51569">
    <property type="entry name" value="Aldolase"/>
    <property type="match status" value="1"/>
</dbReference>
<dbReference type="PIRSF" id="PIRSF001365">
    <property type="entry name" value="DHDPS"/>
    <property type="match status" value="1"/>
</dbReference>
<reference evidence="7 8" key="1">
    <citation type="submission" date="2016-09" db="EMBL/GenBank/DDBJ databases">
        <authorList>
            <person name="Capua I."/>
            <person name="De Benedictis P."/>
            <person name="Joannis T."/>
            <person name="Lombin L.H."/>
            <person name="Cattoli G."/>
        </authorList>
    </citation>
    <scope>NUCLEOTIDE SEQUENCE [LARGE SCALE GENOMIC DNA]</scope>
    <source>
        <strain evidence="7 8">ISLP-3</strain>
    </source>
</reference>
<keyword evidence="8" id="KW-1185">Reference proteome</keyword>
<organism evidence="7 8">
    <name type="scientific">Sanguibacter gelidistatuariae</name>
    <dbReference type="NCBI Taxonomy" id="1814289"/>
    <lineage>
        <taxon>Bacteria</taxon>
        <taxon>Bacillati</taxon>
        <taxon>Actinomycetota</taxon>
        <taxon>Actinomycetes</taxon>
        <taxon>Micrococcales</taxon>
        <taxon>Sanguibacteraceae</taxon>
        <taxon>Sanguibacter</taxon>
    </lineage>
</organism>
<dbReference type="InterPro" id="IPR013785">
    <property type="entry name" value="Aldolase_TIM"/>
</dbReference>
<dbReference type="CDD" id="cd00408">
    <property type="entry name" value="DHDPS-like"/>
    <property type="match status" value="1"/>
</dbReference>
<feature type="active site" description="Proton donor/acceptor" evidence="4">
    <location>
        <position position="135"/>
    </location>
</feature>
<evidence type="ECO:0000256" key="3">
    <source>
        <dbReference type="PIRNR" id="PIRNR001365"/>
    </source>
</evidence>
<keyword evidence="2 3" id="KW-0456">Lyase</keyword>
<comment type="similarity">
    <text evidence="1 3">Belongs to the DapA family.</text>
</comment>
<evidence type="ECO:0000256" key="2">
    <source>
        <dbReference type="ARBA" id="ARBA00023239"/>
    </source>
</evidence>
<evidence type="ECO:0000256" key="1">
    <source>
        <dbReference type="ARBA" id="ARBA00007592"/>
    </source>
</evidence>
<dbReference type="Gene3D" id="3.20.20.70">
    <property type="entry name" value="Aldolase class I"/>
    <property type="match status" value="1"/>
</dbReference>
<sequence length="348" mass="35963">MPSIGPLVAYPFTPRGEDGRLLTRSFEQLVDSAIVAGVSAIGVLGSTGGFAYMPRSARKRIARSAVEVADGRVPVVVGVGALSTAEVLANLDEAAGVGASGALLQPMAYQPLQFDEIFGLYKDASSAATIPIWVYNNPATTGHRFSVAELAKLGRLSGVAGFKDRGVNAADIKDRIEKITAELPQRTAKRLDWGFSGDGLGAQILLSGASAWHSALAGVLPEICVAITTAAVVDRAPEARALQRQLTPLSIIMRQYGGIRTAHTIAGLLGLDAGVLPKPLLPLPRDARALVKMALAGIDVPVPAPPKRERAKATPVTDDDGSADTGAGLGDGSAGDVSEPVRSGRHSG</sequence>
<evidence type="ECO:0000256" key="4">
    <source>
        <dbReference type="PIRSR" id="PIRSR001365-1"/>
    </source>
</evidence>
<evidence type="ECO:0000313" key="8">
    <source>
        <dbReference type="Proteomes" id="UP000199039"/>
    </source>
</evidence>
<protein>
    <submittedName>
        <fullName evidence="7">4-hydroxy-tetrahydrodipicolinate synthase</fullName>
    </submittedName>
</protein>
<dbReference type="InterPro" id="IPR002220">
    <property type="entry name" value="DapA-like"/>
</dbReference>
<accession>A0A1G6TIV8</accession>
<dbReference type="RefSeq" id="WP_093184782.1">
    <property type="nucleotide sequence ID" value="NZ_FMYH01000006.1"/>
</dbReference>
<name>A0A1G6TIV8_9MICO</name>
<feature type="region of interest" description="Disordered" evidence="6">
    <location>
        <begin position="302"/>
        <end position="348"/>
    </location>
</feature>
<feature type="binding site" evidence="5">
    <location>
        <position position="47"/>
    </location>
    <ligand>
        <name>pyruvate</name>
        <dbReference type="ChEBI" id="CHEBI:15361"/>
    </ligand>
</feature>
<dbReference type="Proteomes" id="UP000199039">
    <property type="component" value="Unassembled WGS sequence"/>
</dbReference>
<dbReference type="Pfam" id="PF00701">
    <property type="entry name" value="DHDPS"/>
    <property type="match status" value="1"/>
</dbReference>
<evidence type="ECO:0000313" key="7">
    <source>
        <dbReference type="EMBL" id="SDD28784.1"/>
    </source>
</evidence>
<dbReference type="AlphaFoldDB" id="A0A1G6TIV8"/>
<dbReference type="PANTHER" id="PTHR12128:SF66">
    <property type="entry name" value="4-HYDROXY-2-OXOGLUTARATE ALDOLASE, MITOCHONDRIAL"/>
    <property type="match status" value="1"/>
</dbReference>
<proteinExistence type="inferred from homology"/>
<dbReference type="GO" id="GO:0008840">
    <property type="term" value="F:4-hydroxy-tetrahydrodipicolinate synthase activity"/>
    <property type="evidence" value="ECO:0007669"/>
    <property type="project" value="TreeGrafter"/>
</dbReference>
<gene>
    <name evidence="7" type="ORF">SAMN05216410_3118</name>
</gene>
<dbReference type="OrthoDB" id="9778880at2"/>
<dbReference type="SMART" id="SM01130">
    <property type="entry name" value="DHDPS"/>
    <property type="match status" value="1"/>
</dbReference>
<evidence type="ECO:0000256" key="6">
    <source>
        <dbReference type="SAM" id="MobiDB-lite"/>
    </source>
</evidence>
<dbReference type="EMBL" id="FMYH01000006">
    <property type="protein sequence ID" value="SDD28784.1"/>
    <property type="molecule type" value="Genomic_DNA"/>
</dbReference>
<evidence type="ECO:0000256" key="5">
    <source>
        <dbReference type="PIRSR" id="PIRSR001365-2"/>
    </source>
</evidence>
<feature type="active site" description="Schiff-base intermediate with substrate" evidence="4">
    <location>
        <position position="163"/>
    </location>
</feature>